<proteinExistence type="predicted"/>
<name>A0AC61YXE3_BACIU</name>
<dbReference type="EMBL" id="CP121756">
    <property type="protein sequence ID" value="WGE07616.1"/>
    <property type="molecule type" value="Genomic_DNA"/>
</dbReference>
<evidence type="ECO:0000313" key="1">
    <source>
        <dbReference type="EMBL" id="WGE07616.1"/>
    </source>
</evidence>
<dbReference type="Proteomes" id="UP001217185">
    <property type="component" value="Chromosome"/>
</dbReference>
<sequence length="94" mass="11091">MRREFNNPELIKDAENLGIKITLNSSEPGVFANVNGERYRINIDDLFSECDDDLYYHEDFKLDDFSITRDSNQHKVEIIKEEKNFYKNELVEAA</sequence>
<gene>
    <name evidence="1" type="ORF">P5658_25195</name>
</gene>
<evidence type="ECO:0000313" key="2">
    <source>
        <dbReference type="Proteomes" id="UP001217185"/>
    </source>
</evidence>
<protein>
    <submittedName>
        <fullName evidence="1">Uncharacterized protein</fullName>
    </submittedName>
</protein>
<reference evidence="1" key="1">
    <citation type="submission" date="2025-02" db="EMBL/GenBank/DDBJ databases">
        <title>Complete genome sequences of 52 Bacillus and Priestia strains isolated from West-African fermentations and 26 reference strains from the DSMZ collection.</title>
        <authorList>
            <person name="Wiedenbein E.S."/>
            <person name="Canoy T.S."/>
            <person name="Hui Y."/>
            <person name="Parkouda C."/>
            <person name="Dawende C."/>
            <person name="Ametefe E."/>
            <person name="Jespersen L."/>
            <person name="Nielsen D.S."/>
        </authorList>
    </citation>
    <scope>NUCLEOTIDE SEQUENCE</scope>
    <source>
        <strain evidence="1">PRO122</strain>
    </source>
</reference>
<organism evidence="1 2">
    <name type="scientific">Bacillus subtilis</name>
    <dbReference type="NCBI Taxonomy" id="1423"/>
    <lineage>
        <taxon>Bacteria</taxon>
        <taxon>Bacillati</taxon>
        <taxon>Bacillota</taxon>
        <taxon>Bacilli</taxon>
        <taxon>Bacillales</taxon>
        <taxon>Bacillaceae</taxon>
        <taxon>Bacillus</taxon>
    </lineage>
</organism>
<accession>A0AC61YXE3</accession>